<proteinExistence type="predicted"/>
<reference evidence="3" key="1">
    <citation type="submission" date="2020-08" db="EMBL/GenBank/DDBJ databases">
        <title>Complete genome sequence of Sphingobium barthaii strain KK22, a high-molecular-weight polycyclic aromatic hydrocarbon-degrading soil bacterium.</title>
        <authorList>
            <person name="Mori J.F."/>
            <person name="Kanaly R.A."/>
        </authorList>
    </citation>
    <scope>NUCLEOTIDE SEQUENCE [LARGE SCALE GENOMIC DNA]</scope>
    <source>
        <strain evidence="3">KK22</strain>
    </source>
</reference>
<evidence type="ECO:0000313" key="3">
    <source>
        <dbReference type="Proteomes" id="UP000593663"/>
    </source>
</evidence>
<feature type="compositionally biased region" description="Basic and acidic residues" evidence="1">
    <location>
        <begin position="121"/>
        <end position="131"/>
    </location>
</feature>
<name>A0A7M2GJX9_SPHSA</name>
<dbReference type="KEGG" id="sbar:H5V43_06895"/>
<dbReference type="RefSeq" id="WP_128830860.1">
    <property type="nucleotide sequence ID" value="NZ_BATN01000119.1"/>
</dbReference>
<dbReference type="Proteomes" id="UP000593663">
    <property type="component" value="Chromosome 1"/>
</dbReference>
<accession>A0A7M2GJX9</accession>
<evidence type="ECO:0000313" key="2">
    <source>
        <dbReference type="EMBL" id="QOT72833.1"/>
    </source>
</evidence>
<organism evidence="2 3">
    <name type="scientific">Sphingobium fuliginis (strain ATCC 27551)</name>
    <dbReference type="NCBI Taxonomy" id="336203"/>
    <lineage>
        <taxon>Bacteria</taxon>
        <taxon>Pseudomonadati</taxon>
        <taxon>Pseudomonadota</taxon>
        <taxon>Alphaproteobacteria</taxon>
        <taxon>Sphingomonadales</taxon>
        <taxon>Sphingomonadaceae</taxon>
        <taxon>Sphingobium</taxon>
    </lineage>
</organism>
<evidence type="ECO:0000256" key="1">
    <source>
        <dbReference type="SAM" id="MobiDB-lite"/>
    </source>
</evidence>
<feature type="region of interest" description="Disordered" evidence="1">
    <location>
        <begin position="14"/>
        <end position="36"/>
    </location>
</feature>
<protein>
    <submittedName>
        <fullName evidence="2">Uncharacterized protein</fullName>
    </submittedName>
</protein>
<dbReference type="AlphaFoldDB" id="A0A7M2GJX9"/>
<feature type="region of interest" description="Disordered" evidence="1">
    <location>
        <begin position="121"/>
        <end position="150"/>
    </location>
</feature>
<sequence>MKNKPKSIEEFVFQTITAPPPPPPRPVKMAARGPWANMTPEERKAYSQKLIAARKGNHPNKPIPGKPAKLTNAQWAEVQEAARLDTKRIMKKIKEAGQLPDDPMAVEALEKTVKTLRECGRSLGLPRDDGRGQLPERGASVGGRECRSLL</sequence>
<dbReference type="EMBL" id="CP060035">
    <property type="protein sequence ID" value="QOT72833.1"/>
    <property type="molecule type" value="Genomic_DNA"/>
</dbReference>
<gene>
    <name evidence="2" type="ORF">H5V43_06895</name>
</gene>